<dbReference type="GO" id="GO:0005886">
    <property type="term" value="C:plasma membrane"/>
    <property type="evidence" value="ECO:0007669"/>
    <property type="project" value="UniProtKB-SubCell"/>
</dbReference>
<evidence type="ECO:0000256" key="2">
    <source>
        <dbReference type="ARBA" id="ARBA00022448"/>
    </source>
</evidence>
<keyword evidence="3" id="KW-0547">Nucleotide-binding</keyword>
<dbReference type="SUPFAM" id="SSF52540">
    <property type="entry name" value="P-loop containing nucleoside triphosphate hydrolases"/>
    <property type="match status" value="1"/>
</dbReference>
<proteinExistence type="predicted"/>
<dbReference type="GO" id="GO:0046677">
    <property type="term" value="P:response to antibiotic"/>
    <property type="evidence" value="ECO:0007669"/>
    <property type="project" value="UniProtKB-KW"/>
</dbReference>
<dbReference type="EMBL" id="AORZ01000027">
    <property type="protein sequence ID" value="EMF00446.1"/>
    <property type="molecule type" value="Genomic_DNA"/>
</dbReference>
<accession>M3C921</accession>
<dbReference type="GO" id="GO:0005524">
    <property type="term" value="F:ATP binding"/>
    <property type="evidence" value="ECO:0007669"/>
    <property type="project" value="UniProtKB-KW"/>
</dbReference>
<reference evidence="7 8" key="1">
    <citation type="journal article" date="2013" name="Genome Announc.">
        <title>Whole-Genome Shotgun Assembly and Analysis of the Genome of Streptomyces mobaraensis DSM 40847, a Strain for Industrial Production of Microbial Transglutaminase.</title>
        <authorList>
            <person name="Yang H."/>
            <person name="He T."/>
            <person name="Wu W."/>
            <person name="Zhu W."/>
            <person name="Lu B."/>
            <person name="Sun W."/>
        </authorList>
    </citation>
    <scope>NUCLEOTIDE SEQUENCE [LARGE SCALE GENOMIC DNA]</scope>
    <source>
        <strain evidence="7 8">DSM 40847</strain>
    </source>
</reference>
<dbReference type="Proteomes" id="UP000011740">
    <property type="component" value="Unassembled WGS sequence"/>
</dbReference>
<dbReference type="AlphaFoldDB" id="M3C921"/>
<dbReference type="PANTHER" id="PTHR42711">
    <property type="entry name" value="ABC TRANSPORTER ATP-BINDING PROTEIN"/>
    <property type="match status" value="1"/>
</dbReference>
<dbReference type="InterPro" id="IPR003593">
    <property type="entry name" value="AAA+_ATPase"/>
</dbReference>
<dbReference type="InterPro" id="IPR003439">
    <property type="entry name" value="ABC_transporter-like_ATP-bd"/>
</dbReference>
<sequence>MKKSYGDVHAVRGLDLAVDRGETVALLGPNGAGKSTAIALMLGLLPPDDGDVRLLGRAPEEAVRAGQVGAMPQEGGLIPRVTVRELLSFVRGTYPAPMPLGEVLDVARLTALADRRVDRLSGGQAQRVRFALALCGDPELIVLDEPTAALDVTARRELWQAMAAYAARGNTLLFSTHYLEEADEYAERIVVVSQGAVVADGSGAELKKRAGGRRVSVDLGGREPDAFARVPGVTRVEVRGARVHLTTDDADLTVTALARGGALRHVEVTGGGLDEAFVALTGDALTRGDLHTGSAH</sequence>
<evidence type="ECO:0000256" key="5">
    <source>
        <dbReference type="ARBA" id="ARBA00023251"/>
    </source>
</evidence>
<dbReference type="Gene3D" id="3.40.50.300">
    <property type="entry name" value="P-loop containing nucleotide triphosphate hydrolases"/>
    <property type="match status" value="1"/>
</dbReference>
<comment type="caution">
    <text evidence="7">The sequence shown here is derived from an EMBL/GenBank/DDBJ whole genome shotgun (WGS) entry which is preliminary data.</text>
</comment>
<dbReference type="PROSITE" id="PS00211">
    <property type="entry name" value="ABC_TRANSPORTER_1"/>
    <property type="match status" value="1"/>
</dbReference>
<dbReference type="PANTHER" id="PTHR42711:SF17">
    <property type="entry name" value="ABC TRANSPORTER ATP-BINDING PROTEIN"/>
    <property type="match status" value="1"/>
</dbReference>
<dbReference type="InterPro" id="IPR027417">
    <property type="entry name" value="P-loop_NTPase"/>
</dbReference>
<evidence type="ECO:0000259" key="6">
    <source>
        <dbReference type="PROSITE" id="PS50893"/>
    </source>
</evidence>
<evidence type="ECO:0000256" key="4">
    <source>
        <dbReference type="ARBA" id="ARBA00022840"/>
    </source>
</evidence>
<evidence type="ECO:0000256" key="1">
    <source>
        <dbReference type="ARBA" id="ARBA00004202"/>
    </source>
</evidence>
<name>M3C921_STRM1</name>
<dbReference type="GO" id="GO:0016887">
    <property type="term" value="F:ATP hydrolysis activity"/>
    <property type="evidence" value="ECO:0007669"/>
    <property type="project" value="InterPro"/>
</dbReference>
<organism evidence="7 8">
    <name type="scientific">Streptomyces mobaraensis (strain ATCC 29032 / DSM 40847 / JCM 4168 / NBRC 13819 / NCIMB 11159 / IPCR 16-22)</name>
    <dbReference type="NCBI Taxonomy" id="1223523"/>
    <lineage>
        <taxon>Bacteria</taxon>
        <taxon>Bacillati</taxon>
        <taxon>Actinomycetota</taxon>
        <taxon>Actinomycetes</taxon>
        <taxon>Kitasatosporales</taxon>
        <taxon>Streptomycetaceae</taxon>
        <taxon>Streptomyces</taxon>
    </lineage>
</organism>
<dbReference type="PATRIC" id="fig|1223523.3.peg.2353"/>
<keyword evidence="2" id="KW-0813">Transport</keyword>
<gene>
    <name evidence="7" type="ORF">H340_11530</name>
</gene>
<evidence type="ECO:0000256" key="3">
    <source>
        <dbReference type="ARBA" id="ARBA00022741"/>
    </source>
</evidence>
<comment type="subcellular location">
    <subcellularLocation>
        <location evidence="1">Cell membrane</location>
        <topology evidence="1">Peripheral membrane protein</topology>
    </subcellularLocation>
</comment>
<feature type="domain" description="ABC transporter" evidence="6">
    <location>
        <begin position="1"/>
        <end position="219"/>
    </location>
</feature>
<dbReference type="eggNOG" id="COG1131">
    <property type="taxonomic scope" value="Bacteria"/>
</dbReference>
<evidence type="ECO:0000313" key="8">
    <source>
        <dbReference type="Proteomes" id="UP000011740"/>
    </source>
</evidence>
<protein>
    <submittedName>
        <fullName evidence="7">ABC transporter ATP-binding protein</fullName>
    </submittedName>
</protein>
<dbReference type="CDD" id="cd03230">
    <property type="entry name" value="ABC_DR_subfamily_A"/>
    <property type="match status" value="1"/>
</dbReference>
<dbReference type="Pfam" id="PF00005">
    <property type="entry name" value="ABC_tran"/>
    <property type="match status" value="1"/>
</dbReference>
<keyword evidence="5" id="KW-0046">Antibiotic resistance</keyword>
<dbReference type="PROSITE" id="PS50893">
    <property type="entry name" value="ABC_TRANSPORTER_2"/>
    <property type="match status" value="1"/>
</dbReference>
<dbReference type="STRING" id="1223523.H340_11530"/>
<dbReference type="SMART" id="SM00382">
    <property type="entry name" value="AAA"/>
    <property type="match status" value="1"/>
</dbReference>
<evidence type="ECO:0000313" key="7">
    <source>
        <dbReference type="EMBL" id="EMF00446.1"/>
    </source>
</evidence>
<dbReference type="InterPro" id="IPR017871">
    <property type="entry name" value="ABC_transporter-like_CS"/>
</dbReference>
<dbReference type="InterPro" id="IPR050763">
    <property type="entry name" value="ABC_transporter_ATP-binding"/>
</dbReference>
<keyword evidence="4 7" id="KW-0067">ATP-binding</keyword>